<feature type="compositionally biased region" description="Basic and acidic residues" evidence="2">
    <location>
        <begin position="22"/>
        <end position="38"/>
    </location>
</feature>
<comment type="caution">
    <text evidence="3">The sequence shown here is derived from an EMBL/GenBank/DDBJ whole genome shotgun (WGS) entry which is preliminary data.</text>
</comment>
<dbReference type="EMBL" id="CAJNAQ010000003">
    <property type="protein sequence ID" value="CAE6491962.1"/>
    <property type="molecule type" value="Genomic_DNA"/>
</dbReference>
<keyword evidence="1" id="KW-0175">Coiled coil</keyword>
<organism evidence="3 4">
    <name type="scientific">Candidatus Nitrosotenuis uzonensis</name>
    <dbReference type="NCBI Taxonomy" id="1407055"/>
    <lineage>
        <taxon>Archaea</taxon>
        <taxon>Nitrososphaerota</taxon>
        <taxon>Candidatus Nitrosotenuis</taxon>
    </lineage>
</organism>
<evidence type="ECO:0000313" key="4">
    <source>
        <dbReference type="Proteomes" id="UP000655759"/>
    </source>
</evidence>
<evidence type="ECO:0000256" key="2">
    <source>
        <dbReference type="SAM" id="MobiDB-lite"/>
    </source>
</evidence>
<dbReference type="AlphaFoldDB" id="A0A812F5N6"/>
<feature type="region of interest" description="Disordered" evidence="2">
    <location>
        <begin position="1"/>
        <end position="44"/>
    </location>
</feature>
<gene>
    <name evidence="3" type="ORF">NUZ5A_30027</name>
</gene>
<sequence length="537" mass="61968">MHTTGPSEPKKGSGYFAKRLKEKGLTDEAPKTENKADEPDVQNTVKAGQIFEESTKSIATMADDVSETAKLVSSMKEGLERVTKIADLFTNNPLCDSSGTCSYNGIGFSSKPDSEKDSAQQAISNYDDALSSIPTVKSAEIANLKTDANTIRDELQEFRDVINRKEAELLEFREKLNQARSQAHRFSIDESTRNESANYTVQELQENTDKVSEFDALTSNMDDFNSIQDTTNLATKQEEIKESEKKLLELRWKIKKSESEYEKRKALLSELDDVSSQVEKMESTRNALRDEIKKLEEMHNEPKLILKELEKKIEVAEREYSEKQAAVQKIEDVRSVLEYLKLDRDGLKSELEQIRTKIKESEKELREKNAANEALEDVRFTVSALRAEKETLDAEIEMIRAKLRKTEQELEEKRLEKEKLGEIKTILAHMKLEKESLDAEIGELKIKVSKAEAEYRQKKAAADELHEVREVLAYLKPEREYLRSEISGLRSKIEMLNHSYDEIYSKKHQMQLEFEDLRMKLKRLESEYEERKFSRFS</sequence>
<dbReference type="RefSeq" id="WP_205098740.1">
    <property type="nucleotide sequence ID" value="NZ_CAJNAQ010000003.1"/>
</dbReference>
<reference evidence="3" key="1">
    <citation type="submission" date="2021-02" db="EMBL/GenBank/DDBJ databases">
        <authorList>
            <person name="Han P."/>
        </authorList>
    </citation>
    <scope>NUCLEOTIDE SEQUENCE</scope>
    <source>
        <strain evidence="3">Candidatus Nitrosotenuis uzonensis 5A</strain>
    </source>
</reference>
<dbReference type="Proteomes" id="UP000655759">
    <property type="component" value="Unassembled WGS sequence"/>
</dbReference>
<proteinExistence type="predicted"/>
<feature type="coiled-coil region" evidence="1">
    <location>
        <begin position="233"/>
        <end position="468"/>
    </location>
</feature>
<name>A0A812F5N6_9ARCH</name>
<evidence type="ECO:0000313" key="3">
    <source>
        <dbReference type="EMBL" id="CAE6491962.1"/>
    </source>
</evidence>
<feature type="coiled-coil region" evidence="1">
    <location>
        <begin position="141"/>
        <end position="182"/>
    </location>
</feature>
<evidence type="ECO:0000256" key="1">
    <source>
        <dbReference type="SAM" id="Coils"/>
    </source>
</evidence>
<accession>A0A812F5N6</accession>
<protein>
    <submittedName>
        <fullName evidence="3">Uncharacterized protein</fullName>
    </submittedName>
</protein>